<dbReference type="Proteomes" id="UP000244571">
    <property type="component" value="Chromosome"/>
</dbReference>
<evidence type="ECO:0000313" key="5">
    <source>
        <dbReference type="EMBL" id="AWB33389.1"/>
    </source>
</evidence>
<dbReference type="SUPFAM" id="SSF48008">
    <property type="entry name" value="GntR ligand-binding domain-like"/>
    <property type="match status" value="1"/>
</dbReference>
<dbReference type="Gene3D" id="1.10.10.10">
    <property type="entry name" value="Winged helix-like DNA-binding domain superfamily/Winged helix DNA-binding domain"/>
    <property type="match status" value="1"/>
</dbReference>
<dbReference type="CDD" id="cd07377">
    <property type="entry name" value="WHTH_GntR"/>
    <property type="match status" value="1"/>
</dbReference>
<proteinExistence type="predicted"/>
<evidence type="ECO:0000256" key="3">
    <source>
        <dbReference type="ARBA" id="ARBA00023163"/>
    </source>
</evidence>
<keyword evidence="2" id="KW-0238">DNA-binding</keyword>
<dbReference type="SUPFAM" id="SSF46785">
    <property type="entry name" value="Winged helix' DNA-binding domain"/>
    <property type="match status" value="1"/>
</dbReference>
<evidence type="ECO:0000313" key="6">
    <source>
        <dbReference type="Proteomes" id="UP000244571"/>
    </source>
</evidence>
<dbReference type="Pfam" id="PF07729">
    <property type="entry name" value="FCD"/>
    <property type="match status" value="1"/>
</dbReference>
<evidence type="ECO:0000256" key="1">
    <source>
        <dbReference type="ARBA" id="ARBA00023015"/>
    </source>
</evidence>
<dbReference type="PROSITE" id="PS50949">
    <property type="entry name" value="HTH_GNTR"/>
    <property type="match status" value="1"/>
</dbReference>
<dbReference type="SMART" id="SM00895">
    <property type="entry name" value="FCD"/>
    <property type="match status" value="1"/>
</dbReference>
<dbReference type="PANTHER" id="PTHR43537:SF50">
    <property type="entry name" value="TRANSCRIPTIONAL REGULATORY PROTEIN"/>
    <property type="match status" value="1"/>
</dbReference>
<dbReference type="InterPro" id="IPR000524">
    <property type="entry name" value="Tscrpt_reg_HTH_GntR"/>
</dbReference>
<dbReference type="GO" id="GO:0003677">
    <property type="term" value="F:DNA binding"/>
    <property type="evidence" value="ECO:0007669"/>
    <property type="project" value="UniProtKB-KW"/>
</dbReference>
<organism evidence="5 6">
    <name type="scientific">Orrella marina</name>
    <dbReference type="NCBI Taxonomy" id="2163011"/>
    <lineage>
        <taxon>Bacteria</taxon>
        <taxon>Pseudomonadati</taxon>
        <taxon>Pseudomonadota</taxon>
        <taxon>Betaproteobacteria</taxon>
        <taxon>Burkholderiales</taxon>
        <taxon>Alcaligenaceae</taxon>
        <taxon>Orrella</taxon>
    </lineage>
</organism>
<dbReference type="PANTHER" id="PTHR43537">
    <property type="entry name" value="TRANSCRIPTIONAL REGULATOR, GNTR FAMILY"/>
    <property type="match status" value="1"/>
</dbReference>
<dbReference type="PRINTS" id="PR00035">
    <property type="entry name" value="HTHGNTR"/>
</dbReference>
<dbReference type="EMBL" id="CP028901">
    <property type="protein sequence ID" value="AWB33389.1"/>
    <property type="molecule type" value="Genomic_DNA"/>
</dbReference>
<name>A0A2R4XI48_9BURK</name>
<dbReference type="RefSeq" id="WP_108620818.1">
    <property type="nucleotide sequence ID" value="NZ_CP028901.1"/>
</dbReference>
<keyword evidence="3" id="KW-0804">Transcription</keyword>
<evidence type="ECO:0000256" key="2">
    <source>
        <dbReference type="ARBA" id="ARBA00023125"/>
    </source>
</evidence>
<protein>
    <submittedName>
        <fullName evidence="5">GntR family transcriptional regulator</fullName>
    </submittedName>
</protein>
<dbReference type="InterPro" id="IPR011711">
    <property type="entry name" value="GntR_C"/>
</dbReference>
<reference evidence="5 6" key="1">
    <citation type="submission" date="2018-04" db="EMBL/GenBank/DDBJ databases">
        <title>Bordetella sp. HZ20 isolated from seawater.</title>
        <authorList>
            <person name="Sun C."/>
        </authorList>
    </citation>
    <scope>NUCLEOTIDE SEQUENCE [LARGE SCALE GENOMIC DNA]</scope>
    <source>
        <strain evidence="5 6">HZ20</strain>
    </source>
</reference>
<dbReference type="InterPro" id="IPR036388">
    <property type="entry name" value="WH-like_DNA-bd_sf"/>
</dbReference>
<keyword evidence="6" id="KW-1185">Reference proteome</keyword>
<dbReference type="OrthoDB" id="8680857at2"/>
<dbReference type="Gene3D" id="1.20.120.530">
    <property type="entry name" value="GntR ligand-binding domain-like"/>
    <property type="match status" value="1"/>
</dbReference>
<dbReference type="Pfam" id="PF00392">
    <property type="entry name" value="GntR"/>
    <property type="match status" value="1"/>
</dbReference>
<sequence length="225" mass="25457">MRDHASPPVLVTDALPAQIAHQLRARLINGTLAPGSKLNERVLCEELNVSRTPLREAIRKLAAQGLLVIEPRRGTFVPTPEPEVVSQTFDVIATLEGLSAQLAAQHIDASGLQTLHNLQARMESAFEKRDLQVYSEANSEVHDLVSRYASNAVLRQTWCELNDRIHVLRYRTNQNPSRWAQALDEHRKMIALFEQGDANELRRLFEAHIREKRDALLEQLKQPAV</sequence>
<accession>A0A2R4XI48</accession>
<gene>
    <name evidence="5" type="ORF">DBV39_06360</name>
</gene>
<dbReference type="AlphaFoldDB" id="A0A2R4XI48"/>
<dbReference type="SMART" id="SM00345">
    <property type="entry name" value="HTH_GNTR"/>
    <property type="match status" value="1"/>
</dbReference>
<dbReference type="InterPro" id="IPR008920">
    <property type="entry name" value="TF_FadR/GntR_C"/>
</dbReference>
<keyword evidence="1" id="KW-0805">Transcription regulation</keyword>
<feature type="domain" description="HTH gntR-type" evidence="4">
    <location>
        <begin position="13"/>
        <end position="80"/>
    </location>
</feature>
<evidence type="ECO:0000259" key="4">
    <source>
        <dbReference type="PROSITE" id="PS50949"/>
    </source>
</evidence>
<dbReference type="InterPro" id="IPR036390">
    <property type="entry name" value="WH_DNA-bd_sf"/>
</dbReference>
<dbReference type="KEGG" id="boz:DBV39_06360"/>
<dbReference type="GO" id="GO:0003700">
    <property type="term" value="F:DNA-binding transcription factor activity"/>
    <property type="evidence" value="ECO:0007669"/>
    <property type="project" value="InterPro"/>
</dbReference>